<evidence type="ECO:0000313" key="2">
    <source>
        <dbReference type="EMBL" id="CAD7202767.1"/>
    </source>
</evidence>
<reference evidence="2" key="1">
    <citation type="submission" date="2020-11" db="EMBL/GenBank/DDBJ databases">
        <authorList>
            <person name="Tran Van P."/>
        </authorList>
    </citation>
    <scope>NUCLEOTIDE SEQUENCE</scope>
</reference>
<dbReference type="AlphaFoldDB" id="A0A7R8VU47"/>
<name>A0A7R8VU47_TIMDO</name>
<feature type="region of interest" description="Disordered" evidence="1">
    <location>
        <begin position="129"/>
        <end position="191"/>
    </location>
</feature>
<gene>
    <name evidence="2" type="ORF">TDIB3V08_LOCUS8947</name>
</gene>
<evidence type="ECO:0000256" key="1">
    <source>
        <dbReference type="SAM" id="MobiDB-lite"/>
    </source>
</evidence>
<dbReference type="EMBL" id="OA569778">
    <property type="protein sequence ID" value="CAD7202767.1"/>
    <property type="molecule type" value="Genomic_DNA"/>
</dbReference>
<protein>
    <submittedName>
        <fullName evidence="2">Uncharacterized protein</fullName>
    </submittedName>
</protein>
<feature type="compositionally biased region" description="Basic and acidic residues" evidence="1">
    <location>
        <begin position="157"/>
        <end position="179"/>
    </location>
</feature>
<proteinExistence type="predicted"/>
<accession>A0A7R8VU47</accession>
<feature type="region of interest" description="Disordered" evidence="1">
    <location>
        <begin position="33"/>
        <end position="52"/>
    </location>
</feature>
<organism evidence="2">
    <name type="scientific">Timema douglasi</name>
    <name type="common">Walking stick</name>
    <dbReference type="NCBI Taxonomy" id="61478"/>
    <lineage>
        <taxon>Eukaryota</taxon>
        <taxon>Metazoa</taxon>
        <taxon>Ecdysozoa</taxon>
        <taxon>Arthropoda</taxon>
        <taxon>Hexapoda</taxon>
        <taxon>Insecta</taxon>
        <taxon>Pterygota</taxon>
        <taxon>Neoptera</taxon>
        <taxon>Polyneoptera</taxon>
        <taxon>Phasmatodea</taxon>
        <taxon>Timematodea</taxon>
        <taxon>Timematoidea</taxon>
        <taxon>Timematidae</taxon>
        <taxon>Timema</taxon>
    </lineage>
</organism>
<sequence length="509" mass="54926">MHSPERWRKPPLHPPFRSALSSSTVAVVSLGLPPEVGGKKAEQTKTQSPDFDLGGVATGEIIATPPASVAAWPKARLSQSWTRLPMTEILSTASYYPFRLYALSTNYSNGLGIGKVELEEVNPHLRGRRVENHLGKTTLSSPDRDSNLDLPVLSNRAQHDKRVSQLRHRGGDSEDESLRDGNSCKQREGGRVENKLPHFHGDVARCGPLQNPQTQGFILSSYQRSELLDTDTEVTGSIPGTSRFSVKQWVCNGVNSTSLSSEEVYPHFLGGRLENEFQYTRLGSNIDLPSIGSPIYCESDALCHVATNTDLKLLCTKLCTADRYSSPMASLVLTDSSQLTSDSQHLVKSAVRGRVRHEPGLASDEPSLARLGQGRPSVGLGSACHSLTIGSYVCLEGKSQAGSSIETVDGGILSLQETVEVCSLYFAEFCGVCIVCVSERARPGAVCGGGAWGDLPRRAQLITSQSRNPINGRTARCAGHMTEVGVIFANRSAAPPVGMARLRANNVKY</sequence>